<name>A0A285MTB5_9FLAO</name>
<feature type="signal peptide" evidence="6">
    <location>
        <begin position="1"/>
        <end position="21"/>
    </location>
</feature>
<keyword evidence="3 6" id="KW-0732">Signal</keyword>
<evidence type="ECO:0000256" key="5">
    <source>
        <dbReference type="ARBA" id="ARBA00023237"/>
    </source>
</evidence>
<evidence type="ECO:0000256" key="1">
    <source>
        <dbReference type="ARBA" id="ARBA00004442"/>
    </source>
</evidence>
<dbReference type="SUPFAM" id="SSF48452">
    <property type="entry name" value="TPR-like"/>
    <property type="match status" value="1"/>
</dbReference>
<evidence type="ECO:0000313" key="10">
    <source>
        <dbReference type="Proteomes" id="UP000219048"/>
    </source>
</evidence>
<gene>
    <name evidence="9" type="ORF">SAMN06265377_2273</name>
</gene>
<dbReference type="Pfam" id="PF14322">
    <property type="entry name" value="SusD-like_3"/>
    <property type="match status" value="1"/>
</dbReference>
<sequence>MKKYKYLVLIGLVIGFTYSCSDDFVDVPNKEVLTEASFWQTEQHALQALTGTYAAMHSSSGSKWAFFEEMYTALAYRGDDVTNNTAEIYGRSVASFNNTTEDSGPFNIWRASYAGIGRANQVIQNVPSIEALSEADIKVIVAEAKFLRAFYYFWLVTGFENVPLVTTFDTDPEKLFPGQASPAEVWAQIETDLQEAEADMATSHTGEWKGRATVGSAKALLGKVYLFQEKWAEAETKLAEVVAMDYSLLPNFADNFNGSSENGPESVFEIQFTGDRSNDNDERQVLNFQVSPYEFGGWELFYPSQWLVDEMKTDVDGGGNISERVYESIFFDDPNSEMYSRADDAVRPYSDVADALNHPKYFKKYSFNEDTNFYNGTNITVIRFADVLLMYAEALNENNKTTEAIAEVNKVRERGGAVSLGALSKDELRTQIRHHERPVELAMEYGIRWFDLYRWQRGSTATESIKATLEAHNKPFADNFQDKHIVFPIPLQELNINENLNQNTGW</sequence>
<feature type="domain" description="SusD-like N-terminal" evidence="8">
    <location>
        <begin position="39"/>
        <end position="226"/>
    </location>
</feature>
<proteinExistence type="inferred from homology"/>
<keyword evidence="10" id="KW-1185">Reference proteome</keyword>
<dbReference type="Pfam" id="PF07980">
    <property type="entry name" value="SusD_RagB"/>
    <property type="match status" value="1"/>
</dbReference>
<dbReference type="InterPro" id="IPR033985">
    <property type="entry name" value="SusD-like_N"/>
</dbReference>
<feature type="chain" id="PRO_5012809298" evidence="6">
    <location>
        <begin position="22"/>
        <end position="506"/>
    </location>
</feature>
<organism evidence="9 10">
    <name type="scientific">Flagellimonas pacifica</name>
    <dbReference type="NCBI Taxonomy" id="1247520"/>
    <lineage>
        <taxon>Bacteria</taxon>
        <taxon>Pseudomonadati</taxon>
        <taxon>Bacteroidota</taxon>
        <taxon>Flavobacteriia</taxon>
        <taxon>Flavobacteriales</taxon>
        <taxon>Flavobacteriaceae</taxon>
        <taxon>Flagellimonas</taxon>
    </lineage>
</organism>
<dbReference type="Proteomes" id="UP000219048">
    <property type="component" value="Unassembled WGS sequence"/>
</dbReference>
<evidence type="ECO:0000259" key="7">
    <source>
        <dbReference type="Pfam" id="PF07980"/>
    </source>
</evidence>
<evidence type="ECO:0000256" key="4">
    <source>
        <dbReference type="ARBA" id="ARBA00023136"/>
    </source>
</evidence>
<keyword evidence="5" id="KW-0998">Cell outer membrane</keyword>
<comment type="similarity">
    <text evidence="2">Belongs to the SusD family.</text>
</comment>
<evidence type="ECO:0000259" key="8">
    <source>
        <dbReference type="Pfam" id="PF14322"/>
    </source>
</evidence>
<accession>A0A285MTB5</accession>
<dbReference type="GO" id="GO:0009279">
    <property type="term" value="C:cell outer membrane"/>
    <property type="evidence" value="ECO:0007669"/>
    <property type="project" value="UniProtKB-SubCell"/>
</dbReference>
<dbReference type="EMBL" id="OBEH01000003">
    <property type="protein sequence ID" value="SNZ00449.1"/>
    <property type="molecule type" value="Genomic_DNA"/>
</dbReference>
<dbReference type="AlphaFoldDB" id="A0A285MTB5"/>
<reference evidence="10" key="1">
    <citation type="submission" date="2017-09" db="EMBL/GenBank/DDBJ databases">
        <authorList>
            <person name="Varghese N."/>
            <person name="Submissions S."/>
        </authorList>
    </citation>
    <scope>NUCLEOTIDE SEQUENCE [LARGE SCALE GENOMIC DNA]</scope>
    <source>
        <strain evidence="10">DSM 25885</strain>
    </source>
</reference>
<evidence type="ECO:0000256" key="6">
    <source>
        <dbReference type="SAM" id="SignalP"/>
    </source>
</evidence>
<dbReference type="InterPro" id="IPR011990">
    <property type="entry name" value="TPR-like_helical_dom_sf"/>
</dbReference>
<dbReference type="RefSeq" id="WP_097045910.1">
    <property type="nucleotide sequence ID" value="NZ_OBEH01000003.1"/>
</dbReference>
<evidence type="ECO:0000256" key="2">
    <source>
        <dbReference type="ARBA" id="ARBA00006275"/>
    </source>
</evidence>
<dbReference type="OrthoDB" id="5694214at2"/>
<dbReference type="InterPro" id="IPR012944">
    <property type="entry name" value="SusD_RagB_dom"/>
</dbReference>
<keyword evidence="4" id="KW-0472">Membrane</keyword>
<evidence type="ECO:0000313" key="9">
    <source>
        <dbReference type="EMBL" id="SNZ00449.1"/>
    </source>
</evidence>
<comment type="subcellular location">
    <subcellularLocation>
        <location evidence="1">Cell outer membrane</location>
    </subcellularLocation>
</comment>
<feature type="domain" description="RagB/SusD" evidence="7">
    <location>
        <begin position="264"/>
        <end position="506"/>
    </location>
</feature>
<dbReference type="Gene3D" id="1.25.40.390">
    <property type="match status" value="1"/>
</dbReference>
<dbReference type="PROSITE" id="PS51257">
    <property type="entry name" value="PROKAR_LIPOPROTEIN"/>
    <property type="match status" value="1"/>
</dbReference>
<protein>
    <submittedName>
        <fullName evidence="9">Starch-binding associating with outer membrane</fullName>
    </submittedName>
</protein>
<dbReference type="CDD" id="cd08977">
    <property type="entry name" value="SusD"/>
    <property type="match status" value="1"/>
</dbReference>
<evidence type="ECO:0000256" key="3">
    <source>
        <dbReference type="ARBA" id="ARBA00022729"/>
    </source>
</evidence>